<sequence>MSTWFLSTTIFPPFHPHSFLLRNAAYVLDLPLSPQQLPNALFCMTARPRRVYYTSTSHERDFAVKQRMLPLLIELSEAAIAVVGAAPRSGANTFDYTYRVPASDSICAEVVRGAAKRRYRFDCTYRVPASDELGFGRRQANAALQTSSSEYFRRFASLLLSSARHCAAKRRYCVDWTFRRPASGYLDFVVYGNSFMTSAMVTVVSKFDFRVPARGLQYIIQNFSAARQSSSTSTLQIKIPYFAVRRAKPPAFQPYVPRSILRDFSLTFELQKLFFPLRGLLHHRQHTNWKFDIRCPRERGFVSRGTQRFFSSAARRSMIKAQQTHQIGQVHEGEAVFSSLRGSFD</sequence>
<dbReference type="AlphaFoldDB" id="A0AAV9ZCE9"/>
<dbReference type="Proteomes" id="UP001362999">
    <property type="component" value="Unassembled WGS sequence"/>
</dbReference>
<accession>A0AAV9ZCE9</accession>
<gene>
    <name evidence="1" type="ORF">R3P38DRAFT_3236941</name>
</gene>
<organism evidence="1 2">
    <name type="scientific">Favolaschia claudopus</name>
    <dbReference type="NCBI Taxonomy" id="2862362"/>
    <lineage>
        <taxon>Eukaryota</taxon>
        <taxon>Fungi</taxon>
        <taxon>Dikarya</taxon>
        <taxon>Basidiomycota</taxon>
        <taxon>Agaricomycotina</taxon>
        <taxon>Agaricomycetes</taxon>
        <taxon>Agaricomycetidae</taxon>
        <taxon>Agaricales</taxon>
        <taxon>Marasmiineae</taxon>
        <taxon>Mycenaceae</taxon>
        <taxon>Favolaschia</taxon>
    </lineage>
</organism>
<reference evidence="1 2" key="1">
    <citation type="journal article" date="2024" name="J Genomics">
        <title>Draft genome sequencing and assembly of Favolaschia claudopus CIRM-BRFM 2984 isolated from oak limbs.</title>
        <authorList>
            <person name="Navarro D."/>
            <person name="Drula E."/>
            <person name="Chaduli D."/>
            <person name="Cazenave R."/>
            <person name="Ahrendt S."/>
            <person name="Wang J."/>
            <person name="Lipzen A."/>
            <person name="Daum C."/>
            <person name="Barry K."/>
            <person name="Grigoriev I.V."/>
            <person name="Favel A."/>
            <person name="Rosso M.N."/>
            <person name="Martin F."/>
        </authorList>
    </citation>
    <scope>NUCLEOTIDE SEQUENCE [LARGE SCALE GENOMIC DNA]</scope>
    <source>
        <strain evidence="1 2">CIRM-BRFM 2984</strain>
    </source>
</reference>
<protein>
    <submittedName>
        <fullName evidence="1">Uncharacterized protein</fullName>
    </submittedName>
</protein>
<dbReference type="EMBL" id="JAWWNJ010000167">
    <property type="protein sequence ID" value="KAK6977533.1"/>
    <property type="molecule type" value="Genomic_DNA"/>
</dbReference>
<evidence type="ECO:0000313" key="1">
    <source>
        <dbReference type="EMBL" id="KAK6977533.1"/>
    </source>
</evidence>
<keyword evidence="2" id="KW-1185">Reference proteome</keyword>
<comment type="caution">
    <text evidence="1">The sequence shown here is derived from an EMBL/GenBank/DDBJ whole genome shotgun (WGS) entry which is preliminary data.</text>
</comment>
<proteinExistence type="predicted"/>
<name>A0AAV9ZCE9_9AGAR</name>
<evidence type="ECO:0000313" key="2">
    <source>
        <dbReference type="Proteomes" id="UP001362999"/>
    </source>
</evidence>